<feature type="region of interest" description="Disordered" evidence="1">
    <location>
        <begin position="1"/>
        <end position="29"/>
    </location>
</feature>
<organism evidence="2 3">
    <name type="scientific">Aerococcus christensenii</name>
    <dbReference type="NCBI Taxonomy" id="87541"/>
    <lineage>
        <taxon>Bacteria</taxon>
        <taxon>Bacillati</taxon>
        <taxon>Bacillota</taxon>
        <taxon>Bacilli</taxon>
        <taxon>Lactobacillales</taxon>
        <taxon>Aerococcaceae</taxon>
        <taxon>Aerococcus</taxon>
    </lineage>
</organism>
<evidence type="ECO:0000313" key="3">
    <source>
        <dbReference type="Proteomes" id="UP000070422"/>
    </source>
</evidence>
<dbReference type="Proteomes" id="UP000070422">
    <property type="component" value="Unassembled WGS sequence"/>
</dbReference>
<accession>A0A133Y5F4</accession>
<dbReference type="AlphaFoldDB" id="A0A133Y5F4"/>
<name>A0A133Y5F4_9LACT</name>
<evidence type="ECO:0000256" key="1">
    <source>
        <dbReference type="SAM" id="MobiDB-lite"/>
    </source>
</evidence>
<dbReference type="EMBL" id="LSCQ01000005">
    <property type="protein sequence ID" value="KXB38438.1"/>
    <property type="molecule type" value="Genomic_DNA"/>
</dbReference>
<evidence type="ECO:0000313" key="2">
    <source>
        <dbReference type="EMBL" id="KXB38438.1"/>
    </source>
</evidence>
<proteinExistence type="predicted"/>
<sequence length="72" mass="7457">MGRGNPAKKNPKEVASATNAPAAGDKKSAKSIAICVPSVQEKGPIMTLNGLIIGTKMPIAVKRATTDKVRVE</sequence>
<protein>
    <submittedName>
        <fullName evidence="2">Uncharacterized protein</fullName>
    </submittedName>
</protein>
<comment type="caution">
    <text evidence="2">The sequence shown here is derived from an EMBL/GenBank/DDBJ whole genome shotgun (WGS) entry which is preliminary data.</text>
</comment>
<gene>
    <name evidence="2" type="ORF">HMPREF3187_00028</name>
</gene>
<feature type="non-terminal residue" evidence="2">
    <location>
        <position position="72"/>
    </location>
</feature>
<reference evidence="2 3" key="1">
    <citation type="submission" date="2016-01" db="EMBL/GenBank/DDBJ databases">
        <authorList>
            <person name="Oliw E.H."/>
        </authorList>
    </citation>
    <scope>NUCLEOTIDE SEQUENCE [LARGE SCALE GENOMIC DNA]</scope>
    <source>
        <strain evidence="2 3">KA00635</strain>
    </source>
</reference>